<reference evidence="17 18" key="1">
    <citation type="submission" date="2020-12" db="EMBL/GenBank/DDBJ databases">
        <authorList>
            <person name="Shan Y."/>
        </authorList>
    </citation>
    <scope>NUCLEOTIDE SEQUENCE [LARGE SCALE GENOMIC DNA]</scope>
    <source>
        <strain evidence="18">csc3.9</strain>
    </source>
</reference>
<evidence type="ECO:0000256" key="7">
    <source>
        <dbReference type="ARBA" id="ARBA00023065"/>
    </source>
</evidence>
<evidence type="ECO:0000256" key="6">
    <source>
        <dbReference type="ARBA" id="ARBA00023004"/>
    </source>
</evidence>
<feature type="chain" id="PRO_5032750748" evidence="14">
    <location>
        <begin position="32"/>
        <end position="876"/>
    </location>
</feature>
<evidence type="ECO:0000259" key="15">
    <source>
        <dbReference type="Pfam" id="PF00593"/>
    </source>
</evidence>
<keyword evidence="14" id="KW-0732">Signal</keyword>
<feature type="domain" description="TonB-dependent receptor-like beta-barrel" evidence="15">
    <location>
        <begin position="288"/>
        <end position="838"/>
    </location>
</feature>
<dbReference type="Proteomes" id="UP000596063">
    <property type="component" value="Chromosome"/>
</dbReference>
<comment type="subcellular location">
    <subcellularLocation>
        <location evidence="1 11">Cell outer membrane</location>
        <topology evidence="1 11">Multi-pass membrane protein</topology>
    </subcellularLocation>
</comment>
<accession>A0A7T4R042</accession>
<keyword evidence="5 11" id="KW-0812">Transmembrane</keyword>
<keyword evidence="10 11" id="KW-0998">Cell outer membrane</keyword>
<feature type="domain" description="TonB-dependent receptor plug" evidence="16">
    <location>
        <begin position="70"/>
        <end position="175"/>
    </location>
</feature>
<gene>
    <name evidence="17" type="ORF">I6N98_16755</name>
</gene>
<evidence type="ECO:0000313" key="18">
    <source>
        <dbReference type="Proteomes" id="UP000596063"/>
    </source>
</evidence>
<dbReference type="RefSeq" id="WP_198569468.1">
    <property type="nucleotide sequence ID" value="NZ_CP066167.1"/>
</dbReference>
<evidence type="ECO:0000256" key="13">
    <source>
        <dbReference type="SAM" id="MobiDB-lite"/>
    </source>
</evidence>
<evidence type="ECO:0000256" key="14">
    <source>
        <dbReference type="SAM" id="SignalP"/>
    </source>
</evidence>
<keyword evidence="8 12" id="KW-0798">TonB box</keyword>
<keyword evidence="2 11" id="KW-0813">Transport</keyword>
<sequence length="876" mass="95812">MISSKKSVPCSALSVAIVTLTASLFYGTAHAQSSPPSNPPNGDASTDKKPARRAVLEEVMVTARRREESLQTAPVAVSALSGEDMRQRGIANTSELTKSVPSLEISQGRASQIYIRGVGQRSGFARVDPTVGVYLDDLFIPRSDSQLLDTMDIVNVQVLRGPQGTLFGKNTTGGAMVLTLAKPGDTQEGYVDITAGNYDTHTFRAAFTQPISDDFSVRLAFNSRRRDGFTEEVVTGQKGGSVDRMAAALQTRWHASDDLTLDTLLFVSDRDDTLEHNNCRINNDQALFLEGLYVMWPGDTDPSQPRAYRENCESNSRQRLGDLKSNVGPHPNLNWDQQQALFGTTVEWAYSPSHQVKAVFGARKSKKGRVITSDQDGGPGNWSESHNHGDSDQQSVSAELQFSGGLFEERLRYTGGLFYMQEDNFEPFTLVSGFGGLDLQTVGELAAGQEPSRPVPGGTVAFVGAVTGNPIQENEFDLENKTFAAYVQSSFDITPVLELTLGVRWTSETRKSDLVLTQADTAAIEARMQNAGLVGACVGFALPGVCQANMTWASDPVGQVAALFPDEDGDGIDDFPMSDVPFLDQSEEKTFSKVTPMASLSYTVPNLGDGFFSSVTLYTTYSDGFKSGFFEPRVQDGLQKVEPEEVKNLEFGYKIEILDHTMRINGAIYAMEFTNQQLIQVQTDSADNLAVVFDNAGNSEIEGAELEILWIPSPNLLLNLAASYNDYSFTEFSDRDLLQASLGNNVTVDRTDEPFPVSPEETFSLGMQYIFDTPLGLITPRIDASYKSEVYLGLDRGAFEAYQRNPDLAGDDAKTLIDLRLSWSTQDYKTSVAAFVKNATDERYLPGAASVGSSLGTFFSFYGEPRTYGVELRQEF</sequence>
<evidence type="ECO:0000256" key="12">
    <source>
        <dbReference type="RuleBase" id="RU003357"/>
    </source>
</evidence>
<keyword evidence="18" id="KW-1185">Reference proteome</keyword>
<name>A0A7T4R042_9GAMM</name>
<comment type="similarity">
    <text evidence="11 12">Belongs to the TonB-dependent receptor family.</text>
</comment>
<feature type="signal peptide" evidence="14">
    <location>
        <begin position="1"/>
        <end position="31"/>
    </location>
</feature>
<proteinExistence type="inferred from homology"/>
<keyword evidence="4" id="KW-0410">Iron transport</keyword>
<dbReference type="InterPro" id="IPR000531">
    <property type="entry name" value="Beta-barrel_TonB"/>
</dbReference>
<dbReference type="SUPFAM" id="SSF56935">
    <property type="entry name" value="Porins"/>
    <property type="match status" value="1"/>
</dbReference>
<dbReference type="PANTHER" id="PTHR32552:SF81">
    <property type="entry name" value="TONB-DEPENDENT OUTER MEMBRANE RECEPTOR"/>
    <property type="match status" value="1"/>
</dbReference>
<dbReference type="InterPro" id="IPR039426">
    <property type="entry name" value="TonB-dep_rcpt-like"/>
</dbReference>
<organism evidence="17 18">
    <name type="scientific">Spongiibacter nanhainus</name>
    <dbReference type="NCBI Taxonomy" id="2794344"/>
    <lineage>
        <taxon>Bacteria</taxon>
        <taxon>Pseudomonadati</taxon>
        <taxon>Pseudomonadota</taxon>
        <taxon>Gammaproteobacteria</taxon>
        <taxon>Cellvibrionales</taxon>
        <taxon>Spongiibacteraceae</taxon>
        <taxon>Spongiibacter</taxon>
    </lineage>
</organism>
<protein>
    <submittedName>
        <fullName evidence="17">TonB-dependent receptor</fullName>
    </submittedName>
</protein>
<keyword evidence="17" id="KW-0675">Receptor</keyword>
<dbReference type="PANTHER" id="PTHR32552">
    <property type="entry name" value="FERRICHROME IRON RECEPTOR-RELATED"/>
    <property type="match status" value="1"/>
</dbReference>
<keyword evidence="3 11" id="KW-1134">Transmembrane beta strand</keyword>
<keyword evidence="7" id="KW-0406">Ion transport</keyword>
<dbReference type="KEGG" id="snan:I6N98_16755"/>
<evidence type="ECO:0000256" key="2">
    <source>
        <dbReference type="ARBA" id="ARBA00022448"/>
    </source>
</evidence>
<dbReference type="GO" id="GO:0009279">
    <property type="term" value="C:cell outer membrane"/>
    <property type="evidence" value="ECO:0007669"/>
    <property type="project" value="UniProtKB-SubCell"/>
</dbReference>
<feature type="region of interest" description="Disordered" evidence="13">
    <location>
        <begin position="367"/>
        <end position="395"/>
    </location>
</feature>
<dbReference type="Pfam" id="PF07715">
    <property type="entry name" value="Plug"/>
    <property type="match status" value="1"/>
</dbReference>
<dbReference type="GO" id="GO:0006826">
    <property type="term" value="P:iron ion transport"/>
    <property type="evidence" value="ECO:0007669"/>
    <property type="project" value="UniProtKB-KW"/>
</dbReference>
<evidence type="ECO:0000256" key="4">
    <source>
        <dbReference type="ARBA" id="ARBA00022496"/>
    </source>
</evidence>
<dbReference type="PROSITE" id="PS52016">
    <property type="entry name" value="TONB_DEPENDENT_REC_3"/>
    <property type="match status" value="1"/>
</dbReference>
<keyword evidence="6" id="KW-0408">Iron</keyword>
<keyword evidence="9 11" id="KW-0472">Membrane</keyword>
<dbReference type="Gene3D" id="2.40.170.20">
    <property type="entry name" value="TonB-dependent receptor, beta-barrel domain"/>
    <property type="match status" value="2"/>
</dbReference>
<evidence type="ECO:0000256" key="8">
    <source>
        <dbReference type="ARBA" id="ARBA00023077"/>
    </source>
</evidence>
<dbReference type="EMBL" id="CP066167">
    <property type="protein sequence ID" value="QQD17970.1"/>
    <property type="molecule type" value="Genomic_DNA"/>
</dbReference>
<evidence type="ECO:0000256" key="11">
    <source>
        <dbReference type="PROSITE-ProRule" id="PRU01360"/>
    </source>
</evidence>
<evidence type="ECO:0000256" key="5">
    <source>
        <dbReference type="ARBA" id="ARBA00022692"/>
    </source>
</evidence>
<feature type="region of interest" description="Disordered" evidence="13">
    <location>
        <begin position="29"/>
        <end position="52"/>
    </location>
</feature>
<evidence type="ECO:0000313" key="17">
    <source>
        <dbReference type="EMBL" id="QQD17970.1"/>
    </source>
</evidence>
<evidence type="ECO:0000259" key="16">
    <source>
        <dbReference type="Pfam" id="PF07715"/>
    </source>
</evidence>
<evidence type="ECO:0000256" key="9">
    <source>
        <dbReference type="ARBA" id="ARBA00023136"/>
    </source>
</evidence>
<dbReference type="InterPro" id="IPR012910">
    <property type="entry name" value="Plug_dom"/>
</dbReference>
<evidence type="ECO:0000256" key="10">
    <source>
        <dbReference type="ARBA" id="ARBA00023237"/>
    </source>
</evidence>
<dbReference type="InterPro" id="IPR036942">
    <property type="entry name" value="Beta-barrel_TonB_sf"/>
</dbReference>
<dbReference type="Pfam" id="PF00593">
    <property type="entry name" value="TonB_dep_Rec_b-barrel"/>
    <property type="match status" value="1"/>
</dbReference>
<evidence type="ECO:0000256" key="3">
    <source>
        <dbReference type="ARBA" id="ARBA00022452"/>
    </source>
</evidence>
<evidence type="ECO:0000256" key="1">
    <source>
        <dbReference type="ARBA" id="ARBA00004571"/>
    </source>
</evidence>
<dbReference type="AlphaFoldDB" id="A0A7T4R042"/>